<keyword evidence="5" id="KW-1185">Reference proteome</keyword>
<dbReference type="SUPFAM" id="SSF52172">
    <property type="entry name" value="CheY-like"/>
    <property type="match status" value="1"/>
</dbReference>
<keyword evidence="1 2" id="KW-0597">Phosphoprotein</keyword>
<proteinExistence type="predicted"/>
<dbReference type="Gene3D" id="3.40.50.2300">
    <property type="match status" value="1"/>
</dbReference>
<evidence type="ECO:0000256" key="1">
    <source>
        <dbReference type="ARBA" id="ARBA00022553"/>
    </source>
</evidence>
<dbReference type="InterPro" id="IPR050595">
    <property type="entry name" value="Bact_response_regulator"/>
</dbReference>
<reference evidence="4 5" key="1">
    <citation type="submission" date="2021-03" db="EMBL/GenBank/DDBJ databases">
        <authorList>
            <person name="So Y."/>
        </authorList>
    </citation>
    <scope>NUCLEOTIDE SEQUENCE [LARGE SCALE GENOMIC DNA]</scope>
    <source>
        <strain evidence="4 5">PWR1</strain>
    </source>
</reference>
<name>A0ABS4ATP0_9PROT</name>
<evidence type="ECO:0000259" key="3">
    <source>
        <dbReference type="PROSITE" id="PS50110"/>
    </source>
</evidence>
<dbReference type="InterPro" id="IPR011006">
    <property type="entry name" value="CheY-like_superfamily"/>
</dbReference>
<dbReference type="SMART" id="SM00448">
    <property type="entry name" value="REC"/>
    <property type="match status" value="1"/>
</dbReference>
<dbReference type="Proteomes" id="UP000680815">
    <property type="component" value="Unassembled WGS sequence"/>
</dbReference>
<organism evidence="4 5">
    <name type="scientific">Roseomonas nitratireducens</name>
    <dbReference type="NCBI Taxonomy" id="2820810"/>
    <lineage>
        <taxon>Bacteria</taxon>
        <taxon>Pseudomonadati</taxon>
        <taxon>Pseudomonadota</taxon>
        <taxon>Alphaproteobacteria</taxon>
        <taxon>Acetobacterales</taxon>
        <taxon>Roseomonadaceae</taxon>
        <taxon>Roseomonas</taxon>
    </lineage>
</organism>
<protein>
    <submittedName>
        <fullName evidence="4">Response regulator</fullName>
    </submittedName>
</protein>
<evidence type="ECO:0000313" key="4">
    <source>
        <dbReference type="EMBL" id="MBP0463932.1"/>
    </source>
</evidence>
<comment type="caution">
    <text evidence="4">The sequence shown here is derived from an EMBL/GenBank/DDBJ whole genome shotgun (WGS) entry which is preliminary data.</text>
</comment>
<evidence type="ECO:0000256" key="2">
    <source>
        <dbReference type="PROSITE-ProRule" id="PRU00169"/>
    </source>
</evidence>
<sequence>MTATTPLALIVDDAATIRSFHRDTLEKAGMRVEEAMNGLEALERALAAPPNLFLVDVNMPQMDGLSFLRAARAEPALAAIPAIIVTSERAAGDVEGSFAAGANLFLSKPVRPEVLARFASVLAGVPLHGASA</sequence>
<gene>
    <name evidence="4" type="ORF">J5Y09_08420</name>
</gene>
<accession>A0ABS4ATP0</accession>
<dbReference type="EMBL" id="JAGIYZ010000006">
    <property type="protein sequence ID" value="MBP0463932.1"/>
    <property type="molecule type" value="Genomic_DNA"/>
</dbReference>
<dbReference type="PANTHER" id="PTHR44591:SF25">
    <property type="entry name" value="CHEMOTAXIS TWO-COMPONENT RESPONSE REGULATOR"/>
    <property type="match status" value="1"/>
</dbReference>
<dbReference type="PROSITE" id="PS50110">
    <property type="entry name" value="RESPONSE_REGULATORY"/>
    <property type="match status" value="1"/>
</dbReference>
<dbReference type="Pfam" id="PF00072">
    <property type="entry name" value="Response_reg"/>
    <property type="match status" value="1"/>
</dbReference>
<feature type="domain" description="Response regulatory" evidence="3">
    <location>
        <begin position="7"/>
        <end position="123"/>
    </location>
</feature>
<feature type="modified residue" description="4-aspartylphosphate" evidence="2">
    <location>
        <position position="56"/>
    </location>
</feature>
<dbReference type="InterPro" id="IPR001789">
    <property type="entry name" value="Sig_transdc_resp-reg_receiver"/>
</dbReference>
<dbReference type="PANTHER" id="PTHR44591">
    <property type="entry name" value="STRESS RESPONSE REGULATOR PROTEIN 1"/>
    <property type="match status" value="1"/>
</dbReference>
<evidence type="ECO:0000313" key="5">
    <source>
        <dbReference type="Proteomes" id="UP000680815"/>
    </source>
</evidence>